<sequence length="694" mass="77585">MLTFASRSQVDILRYLWIIFQIPIKRLKLSDVVEKITEKALILKADVSLGVLNTLRAIEVNRWDQKLIEQDYKDLIKFIINNEKVEVARLLLPSPPVAVKDEKDLNNLQSRNISVEWKIGENVIHTLNVTTGEWMMEFRLPGRMSAKSSSLKPISDNLPSNPLQMELWINKDGGVLELPDTGVSLEIPPGALEKDQLIQMRIIPYNFQGDSDLSFSSNSSVVVELLPSNLKLLKPVKLTLPHCLVLKKGCEWKAKIYSSHHEEGTQPLWKPQPDTPYVLTERNCVIKLKNFSWEKFDIGDEIVEGKRVVLYAAKDLASSESITHIHVGYYWELPGGEKIVSINEVSVLVKQSAVFLKKGQLPLKCLFDKIEPPAWTCGSEEENSKEISFLRVATSKGGFCTFVLNIKEGTQEKHKYTCYFKAGQGSELVELLFILKDGGEDSAASSSDKLVDAGLSQSQKRTYDESLTVKQPIENIDLEVITESLRHIYLQDISAASLSGNPAPSQSADVPHSKKRRSNESTAVVMDISSSSLSGSPVSSQSADVQHSHPKKRRFNESTAAVMDGEEDYAASSSNKVVDAGLSQSQKKTGDEIQTVKQPMENIDLEVRTGCLRDLSGKIPKEWKNVGRNLGLKDPELCILERDNNNQGHKETVYQMLLTWKHSNGSKATYRVLGEALIAAGRRDLQEILYKQGK</sequence>
<name>A0A2G8L1H9_STIJA</name>
<reference evidence="5 6" key="1">
    <citation type="journal article" date="2017" name="PLoS Biol.">
        <title>The sea cucumber genome provides insights into morphological evolution and visceral regeneration.</title>
        <authorList>
            <person name="Zhang X."/>
            <person name="Sun L."/>
            <person name="Yuan J."/>
            <person name="Sun Y."/>
            <person name="Gao Y."/>
            <person name="Zhang L."/>
            <person name="Li S."/>
            <person name="Dai H."/>
            <person name="Hamel J.F."/>
            <person name="Liu C."/>
            <person name="Yu Y."/>
            <person name="Liu S."/>
            <person name="Lin W."/>
            <person name="Guo K."/>
            <person name="Jin S."/>
            <person name="Xu P."/>
            <person name="Storey K.B."/>
            <person name="Huan P."/>
            <person name="Zhang T."/>
            <person name="Zhou Y."/>
            <person name="Zhang J."/>
            <person name="Lin C."/>
            <person name="Li X."/>
            <person name="Xing L."/>
            <person name="Huo D."/>
            <person name="Sun M."/>
            <person name="Wang L."/>
            <person name="Mercier A."/>
            <person name="Li F."/>
            <person name="Yang H."/>
            <person name="Xiang J."/>
        </authorList>
    </citation>
    <scope>NUCLEOTIDE SEQUENCE [LARGE SCALE GENOMIC DNA]</scope>
    <source>
        <strain evidence="5">Shaxun</strain>
        <tissue evidence="5">Muscle</tissue>
    </source>
</reference>
<dbReference type="SMART" id="SM00218">
    <property type="entry name" value="ZU5"/>
    <property type="match status" value="1"/>
</dbReference>
<keyword evidence="1" id="KW-0393">Immunoglobulin domain</keyword>
<feature type="domain" description="ZU5" evidence="4">
    <location>
        <begin position="163"/>
        <end position="300"/>
    </location>
</feature>
<protein>
    <recommendedName>
        <fullName evidence="1">Netrin receptor UNC5</fullName>
    </recommendedName>
</protein>
<dbReference type="GO" id="GO:0005042">
    <property type="term" value="F:netrin receptor activity"/>
    <property type="evidence" value="ECO:0007669"/>
    <property type="project" value="UniProtKB-UniRule"/>
</dbReference>
<evidence type="ECO:0000259" key="4">
    <source>
        <dbReference type="PROSITE" id="PS51145"/>
    </source>
</evidence>
<evidence type="ECO:0000313" key="5">
    <source>
        <dbReference type="EMBL" id="PIK54119.1"/>
    </source>
</evidence>
<dbReference type="PROSITE" id="PS51145">
    <property type="entry name" value="ZU5"/>
    <property type="match status" value="1"/>
</dbReference>
<comment type="subcellular location">
    <subcellularLocation>
        <location evidence="1">Cell membrane</location>
        <topology evidence="1">Single-pass type I membrane protein</topology>
    </subcellularLocation>
</comment>
<dbReference type="PANTHER" id="PTHR12582:SF41">
    <property type="entry name" value="UNC5C-LIKE PROTEIN"/>
    <property type="match status" value="1"/>
</dbReference>
<evidence type="ECO:0000256" key="1">
    <source>
        <dbReference type="RuleBase" id="RU367033"/>
    </source>
</evidence>
<proteinExistence type="inferred from homology"/>
<comment type="similarity">
    <text evidence="1">Belongs to the unc-5 family.</text>
</comment>
<accession>A0A2G8L1H9</accession>
<dbReference type="SMART" id="SM00005">
    <property type="entry name" value="DEATH"/>
    <property type="match status" value="1"/>
</dbReference>
<keyword evidence="5" id="KW-0808">Transferase</keyword>
<keyword evidence="6" id="KW-1185">Reference proteome</keyword>
<dbReference type="GO" id="GO:0016301">
    <property type="term" value="F:kinase activity"/>
    <property type="evidence" value="ECO:0007669"/>
    <property type="project" value="UniProtKB-KW"/>
</dbReference>
<dbReference type="OrthoDB" id="100767at2759"/>
<dbReference type="PROSITE" id="PS50017">
    <property type="entry name" value="DEATH_DOMAIN"/>
    <property type="match status" value="1"/>
</dbReference>
<dbReference type="CDD" id="cd01670">
    <property type="entry name" value="Death"/>
    <property type="match status" value="1"/>
</dbReference>
<dbReference type="InterPro" id="IPR011029">
    <property type="entry name" value="DEATH-like_dom_sf"/>
</dbReference>
<evidence type="ECO:0000256" key="2">
    <source>
        <dbReference type="SAM" id="MobiDB-lite"/>
    </source>
</evidence>
<organism evidence="5 6">
    <name type="scientific">Stichopus japonicus</name>
    <name type="common">Sea cucumber</name>
    <dbReference type="NCBI Taxonomy" id="307972"/>
    <lineage>
        <taxon>Eukaryota</taxon>
        <taxon>Metazoa</taxon>
        <taxon>Echinodermata</taxon>
        <taxon>Eleutherozoa</taxon>
        <taxon>Echinozoa</taxon>
        <taxon>Holothuroidea</taxon>
        <taxon>Aspidochirotacea</taxon>
        <taxon>Aspidochirotida</taxon>
        <taxon>Stichopodidae</taxon>
        <taxon>Apostichopus</taxon>
    </lineage>
</organism>
<keyword evidence="1 5" id="KW-0675">Receptor</keyword>
<feature type="compositionally biased region" description="Polar residues" evidence="2">
    <location>
        <begin position="498"/>
        <end position="508"/>
    </location>
</feature>
<keyword evidence="1" id="KW-0217">Developmental protein</keyword>
<dbReference type="InterPro" id="IPR037936">
    <property type="entry name" value="UNC5A-D"/>
</dbReference>
<dbReference type="SMR" id="A0A2G8L1H9"/>
<dbReference type="Pfam" id="PF00531">
    <property type="entry name" value="Death"/>
    <property type="match status" value="1"/>
</dbReference>
<comment type="caution">
    <text evidence="5">The sequence shown here is derived from an EMBL/GenBank/DDBJ whole genome shotgun (WGS) entry which is preliminary data.</text>
</comment>
<dbReference type="GO" id="GO:0005886">
    <property type="term" value="C:plasma membrane"/>
    <property type="evidence" value="ECO:0007669"/>
    <property type="project" value="UniProtKB-SubCell"/>
</dbReference>
<keyword evidence="5" id="KW-0418">Kinase</keyword>
<dbReference type="Proteomes" id="UP000230750">
    <property type="component" value="Unassembled WGS sequence"/>
</dbReference>
<gene>
    <name evidence="5" type="ORF">BSL78_08960</name>
</gene>
<dbReference type="STRING" id="307972.A0A2G8L1H9"/>
<dbReference type="Gene3D" id="1.10.533.10">
    <property type="entry name" value="Death Domain, Fas"/>
    <property type="match status" value="1"/>
</dbReference>
<dbReference type="PANTHER" id="PTHR12582">
    <property type="entry name" value="NETRIN RECEPTOR UNC5"/>
    <property type="match status" value="1"/>
</dbReference>
<evidence type="ECO:0000259" key="3">
    <source>
        <dbReference type="PROSITE" id="PS50017"/>
    </source>
</evidence>
<dbReference type="EMBL" id="MRZV01000262">
    <property type="protein sequence ID" value="PIK54119.1"/>
    <property type="molecule type" value="Genomic_DNA"/>
</dbReference>
<comment type="function">
    <text evidence="1">Receptor for netrin required for axon guidance. Mediates axon repulsion of neuronal growth cones in the developing nervous system upon ligand binding.</text>
</comment>
<feature type="compositionally biased region" description="Low complexity" evidence="2">
    <location>
        <begin position="529"/>
        <end position="542"/>
    </location>
</feature>
<dbReference type="Pfam" id="PF00791">
    <property type="entry name" value="ZU5"/>
    <property type="match status" value="1"/>
</dbReference>
<evidence type="ECO:0000313" key="6">
    <source>
        <dbReference type="Proteomes" id="UP000230750"/>
    </source>
</evidence>
<dbReference type="Gene3D" id="2.60.220.30">
    <property type="match status" value="1"/>
</dbReference>
<feature type="domain" description="Death" evidence="3">
    <location>
        <begin position="622"/>
        <end position="693"/>
    </location>
</feature>
<dbReference type="SUPFAM" id="SSF47986">
    <property type="entry name" value="DEATH domain"/>
    <property type="match status" value="1"/>
</dbReference>
<dbReference type="InterPro" id="IPR000906">
    <property type="entry name" value="ZU5_dom"/>
</dbReference>
<dbReference type="AlphaFoldDB" id="A0A2G8L1H9"/>
<feature type="region of interest" description="Disordered" evidence="2">
    <location>
        <begin position="498"/>
        <end position="557"/>
    </location>
</feature>
<dbReference type="InterPro" id="IPR000488">
    <property type="entry name" value="Death_dom"/>
</dbReference>